<keyword evidence="8 11" id="KW-1133">Transmembrane helix</keyword>
<evidence type="ECO:0000256" key="5">
    <source>
        <dbReference type="ARBA" id="ARBA00019222"/>
    </source>
</evidence>
<dbReference type="GeneID" id="11469955"/>
<evidence type="ECO:0000256" key="3">
    <source>
        <dbReference type="ARBA" id="ARBA00008370"/>
    </source>
</evidence>
<protein>
    <recommendedName>
        <fullName evidence="4">Cytochrome c oxidase assembly protein COX16, mitochondrial</fullName>
    </recommendedName>
    <alternativeName>
        <fullName evidence="5">Cytochrome c oxidase assembly protein cox16, mitochondrial</fullName>
    </alternativeName>
</protein>
<name>G8JXI8_ERECY</name>
<evidence type="ECO:0000256" key="2">
    <source>
        <dbReference type="ARBA" id="ARBA00004434"/>
    </source>
</evidence>
<dbReference type="KEGG" id="erc:Ecym_8280"/>
<dbReference type="HOGENOM" id="CLU_131611_2_0_1"/>
<proteinExistence type="inferred from homology"/>
<dbReference type="eggNOG" id="ENOG502S9GT">
    <property type="taxonomic scope" value="Eukaryota"/>
</dbReference>
<dbReference type="PANTHER" id="PTHR17130:SF14">
    <property type="entry name" value="CYTOCHROME C OXIDASE ASSEMBLY PROTEIN COX16 HOMOLOG, MITOCHONDRIAL"/>
    <property type="match status" value="1"/>
</dbReference>
<keyword evidence="10 11" id="KW-0472">Membrane</keyword>
<keyword evidence="9" id="KW-0496">Mitochondrion</keyword>
<dbReference type="EMBL" id="CP002504">
    <property type="protein sequence ID" value="AET41562.1"/>
    <property type="molecule type" value="Genomic_DNA"/>
</dbReference>
<evidence type="ECO:0000256" key="1">
    <source>
        <dbReference type="ARBA" id="ARBA00002490"/>
    </source>
</evidence>
<dbReference type="OMA" id="VNMKDEY"/>
<feature type="transmembrane region" description="Helical" evidence="11">
    <location>
        <begin position="34"/>
        <end position="52"/>
    </location>
</feature>
<evidence type="ECO:0000256" key="6">
    <source>
        <dbReference type="ARBA" id="ARBA00022692"/>
    </source>
</evidence>
<gene>
    <name evidence="12" type="ordered locus">Ecym_8280</name>
</gene>
<keyword evidence="13" id="KW-1185">Reference proteome</keyword>
<comment type="similarity">
    <text evidence="3">Belongs to the COX16 family.</text>
</comment>
<dbReference type="OrthoDB" id="5516033at2759"/>
<evidence type="ECO:0000256" key="9">
    <source>
        <dbReference type="ARBA" id="ARBA00023128"/>
    </source>
</evidence>
<dbReference type="GO" id="GO:0033617">
    <property type="term" value="P:mitochondrial respiratory chain complex IV assembly"/>
    <property type="evidence" value="ECO:0007669"/>
    <property type="project" value="EnsemblFungi"/>
</dbReference>
<keyword evidence="7" id="KW-0999">Mitochondrion inner membrane</keyword>
<evidence type="ECO:0000256" key="8">
    <source>
        <dbReference type="ARBA" id="ARBA00022989"/>
    </source>
</evidence>
<dbReference type="FunCoup" id="G8JXI8">
    <property type="interactions" value="137"/>
</dbReference>
<dbReference type="AlphaFoldDB" id="G8JXI8"/>
<evidence type="ECO:0000256" key="7">
    <source>
        <dbReference type="ARBA" id="ARBA00022792"/>
    </source>
</evidence>
<organism evidence="12 13">
    <name type="scientific">Eremothecium cymbalariae (strain CBS 270.75 / DBVPG 7215 / KCTC 17166 / NRRL Y-17582)</name>
    <name type="common">Yeast</name>
    <dbReference type="NCBI Taxonomy" id="931890"/>
    <lineage>
        <taxon>Eukaryota</taxon>
        <taxon>Fungi</taxon>
        <taxon>Dikarya</taxon>
        <taxon>Ascomycota</taxon>
        <taxon>Saccharomycotina</taxon>
        <taxon>Saccharomycetes</taxon>
        <taxon>Saccharomycetales</taxon>
        <taxon>Saccharomycetaceae</taxon>
        <taxon>Eremothecium</taxon>
    </lineage>
</organism>
<evidence type="ECO:0000256" key="4">
    <source>
        <dbReference type="ARBA" id="ARBA00015368"/>
    </source>
</evidence>
<evidence type="ECO:0000256" key="11">
    <source>
        <dbReference type="SAM" id="Phobius"/>
    </source>
</evidence>
<dbReference type="PANTHER" id="PTHR17130">
    <property type="entry name" value="MITOCHONDRIAL OUTER MEMBRANE PROTEIN 25"/>
    <property type="match status" value="1"/>
</dbReference>
<dbReference type="GO" id="GO:0005743">
    <property type="term" value="C:mitochondrial inner membrane"/>
    <property type="evidence" value="ECO:0007669"/>
    <property type="project" value="UniProtKB-SubCell"/>
</dbReference>
<evidence type="ECO:0000313" key="13">
    <source>
        <dbReference type="Proteomes" id="UP000006790"/>
    </source>
</evidence>
<comment type="subcellular location">
    <subcellularLocation>
        <location evidence="2">Mitochondrion inner membrane</location>
        <topology evidence="2">Single-pass membrane protein</topology>
    </subcellularLocation>
</comment>
<evidence type="ECO:0000256" key="10">
    <source>
        <dbReference type="ARBA" id="ARBA00023136"/>
    </source>
</evidence>
<keyword evidence="6 11" id="KW-0812">Transmembrane</keyword>
<dbReference type="RefSeq" id="XP_003648379.1">
    <property type="nucleotide sequence ID" value="XM_003648331.1"/>
</dbReference>
<dbReference type="InterPro" id="IPR020164">
    <property type="entry name" value="Cyt_c_Oxase_assmbl_COX16"/>
</dbReference>
<dbReference type="STRING" id="931890.G8JXI8"/>
<accession>G8JXI8</accession>
<evidence type="ECO:0000313" key="12">
    <source>
        <dbReference type="EMBL" id="AET41562.1"/>
    </source>
</evidence>
<comment type="function">
    <text evidence="1">Required for the assembly of the mitochondrial respiratory chain complex IV (CIV), also known as cytochrome c oxidase. May participate in merging the COX1 and COX2 assembly lines.</text>
</comment>
<dbReference type="Proteomes" id="UP000006790">
    <property type="component" value="Chromosome 8"/>
</dbReference>
<dbReference type="Pfam" id="PF14138">
    <property type="entry name" value="COX16"/>
    <property type="match status" value="1"/>
</dbReference>
<reference evidence="13" key="1">
    <citation type="journal article" date="2012" name="G3 (Bethesda)">
        <title>Pichia sorbitophila, an interspecies yeast hybrid reveals early steps of genome resolution following polyploidization.</title>
        <authorList>
            <person name="Leh Louis V."/>
            <person name="Despons L."/>
            <person name="Friedrich A."/>
            <person name="Martin T."/>
            <person name="Durrens P."/>
            <person name="Casaregola S."/>
            <person name="Neuveglise C."/>
            <person name="Fairhead C."/>
            <person name="Marck C."/>
            <person name="Cruz J.A."/>
            <person name="Straub M.L."/>
            <person name="Kugler V."/>
            <person name="Sacerdot C."/>
            <person name="Uzunov Z."/>
            <person name="Thierry A."/>
            <person name="Weiss S."/>
            <person name="Bleykasten C."/>
            <person name="De Montigny J."/>
            <person name="Jacques N."/>
            <person name="Jung P."/>
            <person name="Lemaire M."/>
            <person name="Mallet S."/>
            <person name="Morel G."/>
            <person name="Richard G.F."/>
            <person name="Sarkar A."/>
            <person name="Savel G."/>
            <person name="Schacherer J."/>
            <person name="Seret M.L."/>
            <person name="Talla E."/>
            <person name="Samson G."/>
            <person name="Jubin C."/>
            <person name="Poulain J."/>
            <person name="Vacherie B."/>
            <person name="Barbe V."/>
            <person name="Pelletier E."/>
            <person name="Sherman D.J."/>
            <person name="Westhof E."/>
            <person name="Weissenbach J."/>
            <person name="Baret P.V."/>
            <person name="Wincker P."/>
            <person name="Gaillardin C."/>
            <person name="Dujon B."/>
            <person name="Souciet J.L."/>
        </authorList>
    </citation>
    <scope>NUCLEOTIDE SEQUENCE [LARGE SCALE GENOMIC DNA]</scope>
    <source>
        <strain evidence="13">CBS 270.75 / DBVPG 7215 / KCTC 17166 / NRRL Y-17582</strain>
    </source>
</reference>
<dbReference type="InParanoid" id="G8JXI8"/>
<sequence>MSFGAKKFRSKRQQLEYNASLPGRYQILLKKNPFLYYGLPFCLLMGLGSYWLSSFTAVKYERSDRRIQEMKDEELIKLKGNRRKVDIKEEYYRLQGLSEQDWEPVRVPRFKGESENVWDVD</sequence>